<feature type="region of interest" description="Disordered" evidence="9">
    <location>
        <begin position="63"/>
        <end position="84"/>
    </location>
</feature>
<dbReference type="InterPro" id="IPR009056">
    <property type="entry name" value="Cyt_c-like_dom"/>
</dbReference>
<feature type="domain" description="Cytochrome c" evidence="10">
    <location>
        <begin position="40"/>
        <end position="142"/>
    </location>
</feature>
<evidence type="ECO:0000256" key="2">
    <source>
        <dbReference type="ARBA" id="ARBA00022448"/>
    </source>
</evidence>
<dbReference type="InterPro" id="IPR051459">
    <property type="entry name" value="Cytochrome_c-type_DH"/>
</dbReference>
<gene>
    <name evidence="11" type="ORF">NIG5292_00798</name>
</gene>
<dbReference type="EMBL" id="CVQV01000004">
    <property type="protein sequence ID" value="CRK74761.1"/>
    <property type="molecule type" value="Genomic_DNA"/>
</dbReference>
<evidence type="ECO:0000256" key="7">
    <source>
        <dbReference type="ARBA" id="ARBA00023004"/>
    </source>
</evidence>
<dbReference type="InterPro" id="IPR008168">
    <property type="entry name" value="Cyt_C_IC"/>
</dbReference>
<accession>A0A0U1NJ70</accession>
<name>A0A0U1NJ70_9RHOB</name>
<dbReference type="PRINTS" id="PR00605">
    <property type="entry name" value="CYTCHROMECIC"/>
</dbReference>
<keyword evidence="2" id="KW-0813">Transport</keyword>
<dbReference type="SUPFAM" id="SSF46626">
    <property type="entry name" value="Cytochrome c"/>
    <property type="match status" value="1"/>
</dbReference>
<keyword evidence="3 8" id="KW-0349">Heme</keyword>
<keyword evidence="12" id="KW-1185">Reference proteome</keyword>
<dbReference type="PANTHER" id="PTHR35008:SF4">
    <property type="entry name" value="BLL4482 PROTEIN"/>
    <property type="match status" value="1"/>
</dbReference>
<dbReference type="PROSITE" id="PS51007">
    <property type="entry name" value="CYTC"/>
    <property type="match status" value="1"/>
</dbReference>
<evidence type="ECO:0000256" key="8">
    <source>
        <dbReference type="PROSITE-ProRule" id="PRU00433"/>
    </source>
</evidence>
<organism evidence="11 12">
    <name type="scientific">Nereida ignava</name>
    <dbReference type="NCBI Taxonomy" id="282199"/>
    <lineage>
        <taxon>Bacteria</taxon>
        <taxon>Pseudomonadati</taxon>
        <taxon>Pseudomonadota</taxon>
        <taxon>Alphaproteobacteria</taxon>
        <taxon>Rhodobacterales</taxon>
        <taxon>Roseobacteraceae</taxon>
        <taxon>Nereida</taxon>
    </lineage>
</organism>
<comment type="cofactor">
    <cofactor evidence="1">
        <name>heme c</name>
        <dbReference type="ChEBI" id="CHEBI:61717"/>
    </cofactor>
</comment>
<dbReference type="Pfam" id="PF00034">
    <property type="entry name" value="Cytochrom_C"/>
    <property type="match status" value="1"/>
</dbReference>
<proteinExistence type="predicted"/>
<dbReference type="PANTHER" id="PTHR35008">
    <property type="entry name" value="BLL4482 PROTEIN-RELATED"/>
    <property type="match status" value="1"/>
</dbReference>
<evidence type="ECO:0000256" key="3">
    <source>
        <dbReference type="ARBA" id="ARBA00022617"/>
    </source>
</evidence>
<dbReference type="AlphaFoldDB" id="A0A0U1NJ70"/>
<protein>
    <submittedName>
        <fullName evidence="11">Putative bifunctional cbb3-type cytochrome c oxidase subunit II/cytochrome c</fullName>
    </submittedName>
</protein>
<keyword evidence="4" id="KW-0679">Respiratory chain</keyword>
<evidence type="ECO:0000259" key="10">
    <source>
        <dbReference type="PROSITE" id="PS51007"/>
    </source>
</evidence>
<sequence>MTRSHILTFGFILIVGVSVLAFTLGATFEKPNIAKQPEKSSVEAGEMLYAENCASCHGVQLEGEPNWRSPKDDGSLPAPPHDRTGHTWHHGDALLFNYTKFGGQAALEASGVTNFNSGMPSFADLLSDQEIWDILAFIKSTWPERMRETQRGRTLGEQMEDGT</sequence>
<keyword evidence="5 8" id="KW-0479">Metal-binding</keyword>
<keyword evidence="6" id="KW-0249">Electron transport</keyword>
<dbReference type="STRING" id="282199.GCA_001049735_00798"/>
<feature type="compositionally biased region" description="Basic and acidic residues" evidence="9">
    <location>
        <begin position="69"/>
        <end position="84"/>
    </location>
</feature>
<dbReference type="Proteomes" id="UP000048949">
    <property type="component" value="Unassembled WGS sequence"/>
</dbReference>
<dbReference type="GO" id="GO:0005506">
    <property type="term" value="F:iron ion binding"/>
    <property type="evidence" value="ECO:0007669"/>
    <property type="project" value="InterPro"/>
</dbReference>
<dbReference type="GO" id="GO:0020037">
    <property type="term" value="F:heme binding"/>
    <property type="evidence" value="ECO:0007669"/>
    <property type="project" value="InterPro"/>
</dbReference>
<evidence type="ECO:0000313" key="11">
    <source>
        <dbReference type="EMBL" id="CRK74761.1"/>
    </source>
</evidence>
<dbReference type="RefSeq" id="WP_425319899.1">
    <property type="nucleotide sequence ID" value="NZ_CVPC01000004.1"/>
</dbReference>
<dbReference type="InterPro" id="IPR036909">
    <property type="entry name" value="Cyt_c-like_dom_sf"/>
</dbReference>
<evidence type="ECO:0000256" key="1">
    <source>
        <dbReference type="ARBA" id="ARBA00001926"/>
    </source>
</evidence>
<evidence type="ECO:0000256" key="4">
    <source>
        <dbReference type="ARBA" id="ARBA00022660"/>
    </source>
</evidence>
<evidence type="ECO:0000256" key="6">
    <source>
        <dbReference type="ARBA" id="ARBA00022982"/>
    </source>
</evidence>
<dbReference type="Gene3D" id="1.10.760.10">
    <property type="entry name" value="Cytochrome c-like domain"/>
    <property type="match status" value="1"/>
</dbReference>
<keyword evidence="7 8" id="KW-0408">Iron</keyword>
<dbReference type="GO" id="GO:0009055">
    <property type="term" value="F:electron transfer activity"/>
    <property type="evidence" value="ECO:0007669"/>
    <property type="project" value="InterPro"/>
</dbReference>
<evidence type="ECO:0000256" key="9">
    <source>
        <dbReference type="SAM" id="MobiDB-lite"/>
    </source>
</evidence>
<reference evidence="11 12" key="1">
    <citation type="submission" date="2015-04" db="EMBL/GenBank/DDBJ databases">
        <authorList>
            <person name="Syromyatnikov M.Y."/>
            <person name="Popov V.N."/>
        </authorList>
    </citation>
    <scope>NUCLEOTIDE SEQUENCE [LARGE SCALE GENOMIC DNA]</scope>
    <source>
        <strain evidence="11 12">CECT 5292</strain>
    </source>
</reference>
<evidence type="ECO:0000256" key="5">
    <source>
        <dbReference type="ARBA" id="ARBA00022723"/>
    </source>
</evidence>
<evidence type="ECO:0000313" key="12">
    <source>
        <dbReference type="Proteomes" id="UP000048949"/>
    </source>
</evidence>